<keyword evidence="3" id="KW-1185">Reference proteome</keyword>
<reference evidence="2" key="1">
    <citation type="submission" date="2020-07" db="EMBL/GenBank/DDBJ databases">
        <title>Multicomponent nature underlies the extraordinary mechanical properties of spider dragline silk.</title>
        <authorList>
            <person name="Kono N."/>
            <person name="Nakamura H."/>
            <person name="Mori M."/>
            <person name="Yoshida Y."/>
            <person name="Ohtoshi R."/>
            <person name="Malay A.D."/>
            <person name="Moran D.A.P."/>
            <person name="Tomita M."/>
            <person name="Numata K."/>
            <person name="Arakawa K."/>
        </authorList>
    </citation>
    <scope>NUCLEOTIDE SEQUENCE</scope>
</reference>
<gene>
    <name evidence="2" type="ORF">TNCT_150261</name>
</gene>
<feature type="compositionally biased region" description="Basic and acidic residues" evidence="1">
    <location>
        <begin position="18"/>
        <end position="34"/>
    </location>
</feature>
<proteinExistence type="predicted"/>
<feature type="region of interest" description="Disordered" evidence="1">
    <location>
        <begin position="1"/>
        <end position="40"/>
    </location>
</feature>
<evidence type="ECO:0000313" key="2">
    <source>
        <dbReference type="EMBL" id="GFQ88060.1"/>
    </source>
</evidence>
<feature type="compositionally biased region" description="Basic and acidic residues" evidence="1">
    <location>
        <begin position="328"/>
        <end position="345"/>
    </location>
</feature>
<comment type="caution">
    <text evidence="2">The sequence shown here is derived from an EMBL/GenBank/DDBJ whole genome shotgun (WGS) entry which is preliminary data.</text>
</comment>
<evidence type="ECO:0000313" key="3">
    <source>
        <dbReference type="Proteomes" id="UP000887116"/>
    </source>
</evidence>
<dbReference type="AlphaFoldDB" id="A0A8X6FS28"/>
<feature type="region of interest" description="Disordered" evidence="1">
    <location>
        <begin position="191"/>
        <end position="210"/>
    </location>
</feature>
<sequence>RRERSTESFHGSGNGRVSAERTRSDQRQPLRLDGRTLGGTVPLASRRKVGGSRALYRILPRHGNGRVSAERTSPTHRLDLTEGPWVTFPLASRRKVGGRECSTESFHGSATAVCRRNERSANPPLRLDGRTLGGPSRLLHDARSVGRERSTESFHGSATAVCRRNERSANPPLRLDGRTLGGPSRLLHDARSVGRERSTESFHARQRPCVAERTSANPPLRLDGRTLGGPSRLLHDARSVGRERSTESFHGTATAVCRGTNGPPTHRLDLTEGPWVDRPACFTTQGRWVESALPNPSTHGNGRVSRNERSANPPLRLDGRTLGGPSRLLHDARSVGRERSTESFHARQRPCVAERTVRQPTA</sequence>
<feature type="region of interest" description="Disordered" evidence="1">
    <location>
        <begin position="292"/>
        <end position="362"/>
    </location>
</feature>
<accession>A0A8X6FS28</accession>
<protein>
    <submittedName>
        <fullName evidence="2">Uncharacterized protein</fullName>
    </submittedName>
</protein>
<organism evidence="2 3">
    <name type="scientific">Trichonephila clavata</name>
    <name type="common">Joro spider</name>
    <name type="synonym">Nephila clavata</name>
    <dbReference type="NCBI Taxonomy" id="2740835"/>
    <lineage>
        <taxon>Eukaryota</taxon>
        <taxon>Metazoa</taxon>
        <taxon>Ecdysozoa</taxon>
        <taxon>Arthropoda</taxon>
        <taxon>Chelicerata</taxon>
        <taxon>Arachnida</taxon>
        <taxon>Araneae</taxon>
        <taxon>Araneomorphae</taxon>
        <taxon>Entelegynae</taxon>
        <taxon>Araneoidea</taxon>
        <taxon>Nephilidae</taxon>
        <taxon>Trichonephila</taxon>
    </lineage>
</organism>
<feature type="compositionally biased region" description="Basic and acidic residues" evidence="1">
    <location>
        <begin position="191"/>
        <end position="203"/>
    </location>
</feature>
<name>A0A8X6FS28_TRICU</name>
<evidence type="ECO:0000256" key="1">
    <source>
        <dbReference type="SAM" id="MobiDB-lite"/>
    </source>
</evidence>
<feature type="non-terminal residue" evidence="2">
    <location>
        <position position="362"/>
    </location>
</feature>
<dbReference type="Proteomes" id="UP000887116">
    <property type="component" value="Unassembled WGS sequence"/>
</dbReference>
<dbReference type="EMBL" id="BMAO01013331">
    <property type="protein sequence ID" value="GFQ88060.1"/>
    <property type="molecule type" value="Genomic_DNA"/>
</dbReference>
<feature type="region of interest" description="Disordered" evidence="1">
    <location>
        <begin position="242"/>
        <end position="272"/>
    </location>
</feature>